<evidence type="ECO:0000313" key="2">
    <source>
        <dbReference type="Proteomes" id="UP000070587"/>
    </source>
</evidence>
<dbReference type="RefSeq" id="WP_068322699.1">
    <property type="nucleotide sequence ID" value="NZ_CP010835.1"/>
</dbReference>
<proteinExistence type="predicted"/>
<dbReference type="KEGG" id="pyc:TQ32_06880"/>
<protein>
    <recommendedName>
        <fullName evidence="3">Nucleotidyltransferase</fullName>
    </recommendedName>
</protein>
<organism evidence="1 2">
    <name type="scientific">Pyrococcus kukulkanii</name>
    <dbReference type="NCBI Taxonomy" id="1609559"/>
    <lineage>
        <taxon>Archaea</taxon>
        <taxon>Methanobacteriati</taxon>
        <taxon>Methanobacteriota</taxon>
        <taxon>Thermococci</taxon>
        <taxon>Thermococcales</taxon>
        <taxon>Thermococcaceae</taxon>
        <taxon>Pyrococcus</taxon>
    </lineage>
</organism>
<dbReference type="Gene3D" id="3.30.460.40">
    <property type="match status" value="1"/>
</dbReference>
<accession>A0A127BC42</accession>
<dbReference type="GeneID" id="28491546"/>
<reference evidence="2" key="1">
    <citation type="submission" date="2015-02" db="EMBL/GenBank/DDBJ databases">
        <title>Pyrococcus kukulkanii sp. nov., a novel hyperthermophilic archaeon isolated from a deep-sea hydrothermal vent at the Guaymas Basin.</title>
        <authorList>
            <person name="Oger P.M."/>
            <person name="Callac N."/>
            <person name="Jebbar M."/>
            <person name="Godfroy A."/>
        </authorList>
    </citation>
    <scope>NUCLEOTIDE SEQUENCE [LARGE SCALE GENOMIC DNA]</scope>
    <source>
        <strain evidence="2">NCB100</strain>
    </source>
</reference>
<dbReference type="AlphaFoldDB" id="A0A127BC42"/>
<evidence type="ECO:0000313" key="1">
    <source>
        <dbReference type="EMBL" id="AMM54226.1"/>
    </source>
</evidence>
<dbReference type="InterPro" id="IPR043519">
    <property type="entry name" value="NT_sf"/>
</dbReference>
<sequence length="193" mass="22643">MGIEVQNNKIIIRRELSELDKFVLDVVNLVGRYARYVIVSGYVMILLGRSRGTEDVDFIIEELPREKFLKMCEEAERHGFEFLNPEDCGGLYGMLREKLGIRLARKGEIIPNAEIKFPKDEFHREALENRLLAELNGRAIYISPIELQIAYKLYLGTDKDFEDAFFLYELFKEKINRRALDEYARRLGVKIKF</sequence>
<dbReference type="PATRIC" id="fig|1609559.3.peg.1449"/>
<dbReference type="OrthoDB" id="42009at2157"/>
<reference evidence="1 2" key="2">
    <citation type="journal article" date="2016" name="Int. J. Syst. Evol. Microbiol.">
        <title>Pyrococcus kukulkanii sp. nov., a hyperthermophilic, piezophilic archaeon isolated from a deep-sea hydrothermal vent.</title>
        <authorList>
            <person name="Callac N."/>
            <person name="Oger P."/>
            <person name="Lesongeur F."/>
            <person name="Rattray J.E."/>
            <person name="Vannier P."/>
            <person name="Michoud G."/>
            <person name="Beauverger M."/>
            <person name="Gayet N."/>
            <person name="Rouxel O."/>
            <person name="Jebbar M."/>
            <person name="Godfroy A."/>
        </authorList>
    </citation>
    <scope>NUCLEOTIDE SEQUENCE [LARGE SCALE GENOMIC DNA]</scope>
    <source>
        <strain evidence="1 2">NCB100</strain>
    </source>
</reference>
<dbReference type="STRING" id="1609559.TQ32_06880"/>
<gene>
    <name evidence="1" type="ORF">TQ32_06880</name>
</gene>
<dbReference type="Proteomes" id="UP000070587">
    <property type="component" value="Chromosome"/>
</dbReference>
<dbReference type="EMBL" id="CP010835">
    <property type="protein sequence ID" value="AMM54226.1"/>
    <property type="molecule type" value="Genomic_DNA"/>
</dbReference>
<name>A0A127BC42_9EURY</name>
<evidence type="ECO:0008006" key="3">
    <source>
        <dbReference type="Google" id="ProtNLM"/>
    </source>
</evidence>
<dbReference type="SUPFAM" id="SSF81301">
    <property type="entry name" value="Nucleotidyltransferase"/>
    <property type="match status" value="1"/>
</dbReference>